<evidence type="ECO:0000256" key="8">
    <source>
        <dbReference type="ARBA" id="ARBA00031339"/>
    </source>
</evidence>
<evidence type="ECO:0000259" key="10">
    <source>
        <dbReference type="Pfam" id="PF04136"/>
    </source>
</evidence>
<comment type="subcellular location">
    <subcellularLocation>
        <location evidence="1">Golgi apparatus membrane</location>
        <topology evidence="1">Peripheral membrane protein</topology>
    </subcellularLocation>
</comment>
<organism evidence="12 13">
    <name type="scientific">Magnusiomyces paraingens</name>
    <dbReference type="NCBI Taxonomy" id="2606893"/>
    <lineage>
        <taxon>Eukaryota</taxon>
        <taxon>Fungi</taxon>
        <taxon>Dikarya</taxon>
        <taxon>Ascomycota</taxon>
        <taxon>Saccharomycotina</taxon>
        <taxon>Dipodascomycetes</taxon>
        <taxon>Dipodascales</taxon>
        <taxon>Dipodascaceae</taxon>
        <taxon>Magnusiomyces</taxon>
    </lineage>
</organism>
<dbReference type="InterPro" id="IPR048685">
    <property type="entry name" value="COG3_C"/>
</dbReference>
<feature type="region of interest" description="Disordered" evidence="9">
    <location>
        <begin position="542"/>
        <end position="561"/>
    </location>
</feature>
<protein>
    <recommendedName>
        <fullName evidence="3">Conserved oligomeric Golgi complex subunit 3</fullName>
    </recommendedName>
    <alternativeName>
        <fullName evidence="8">Component of oligomeric Golgi complex 3</fullName>
    </alternativeName>
</protein>
<reference evidence="12 13" key="1">
    <citation type="submission" date="2019-09" db="EMBL/GenBank/DDBJ databases">
        <authorList>
            <person name="Brejova B."/>
        </authorList>
    </citation>
    <scope>NUCLEOTIDE SEQUENCE [LARGE SCALE GENOMIC DNA]</scope>
</reference>
<dbReference type="Proteomes" id="UP000398389">
    <property type="component" value="Unassembled WGS sequence"/>
</dbReference>
<sequence>MYDEWIYQTDSFQTPPQPQQSPVALAPSSPHLDRPKTRKRGKSLLQSVAIDGNTYKSHSHKRDYSPPEPDFPLRRRNSTSYLINLVVPQSKLTPSTLSYPFTKQEREKLETELSLSHKLSNDLIPLSTISPVNPTSTLDEIDVANNFQYFTFRETTKIHLHSCAQMLSQSAIVLKFVSKLDAGFSSVEKETNSIQETCNALLAEQHKLSTLSEEIDKNLKIFNNLEMITRKLNTPGADFVTRPSFSQLLDNLDEGLLYVEKHKNFKDIERYQQRFRHCMTRALSLIQVYFQNTLKYLSNEILEKTSKITNVGNAHQVLLYSKFESESPSLLKLTTEISKRMVNHSEYEGLLNDCIKAYFATRHRLLLPRINHFLDEAAKEPGDIVQFTRSLLVFYRELCAQEFGLFKKIFYHSELAFVEWYTDICSSLYDVVRQRIIREVDIGLLCELASLFLSYKEEEEDQQRENEYEENQKWSRRDSNLLSPVSSKHDPLATEPEKPFTISYFELFKPILQDVQARLLFRAQAYVEQEIVRHVPTEEDLHGLSGRRKKSKQNSSSAKPSEFDVDNIFSAWYPPMRKAIALLSQINQLVNSTTFDDLAHRIVHECLVSLQAAHALAVTRLGKLEADLFLIKHLLILGNQITEFDIEYVPSDVHFDFSGISEVISLLRTGGVSLNRANLLNLAKISVPKVVNNMFDAKEELYAKLRNTIHNFTEEAVKIIIEPITRPECTPETALADTRQLRENAATEIPKLRKLMLDNYLDDIRTVDILIDSIQDLVIQSYEEYHEKIIAEAAKISKEMGKDETDVIDGLMEVEGLMAWFGDIIGTLHREKLSGAEDSVQNRSPSPTVSEN</sequence>
<dbReference type="PANTHER" id="PTHR13302">
    <property type="entry name" value="CONSERVED OLIGOMERIC GOLGI COMPLEX COMPONENT 3"/>
    <property type="match status" value="1"/>
</dbReference>
<evidence type="ECO:0000256" key="7">
    <source>
        <dbReference type="ARBA" id="ARBA00023136"/>
    </source>
</evidence>
<keyword evidence="4" id="KW-0813">Transport</keyword>
<dbReference type="PANTHER" id="PTHR13302:SF8">
    <property type="entry name" value="CONSERVED OLIGOMERIC GOLGI COMPLEX SUBUNIT 3"/>
    <property type="match status" value="1"/>
</dbReference>
<dbReference type="GO" id="GO:0006891">
    <property type="term" value="P:intra-Golgi vesicle-mediated transport"/>
    <property type="evidence" value="ECO:0007669"/>
    <property type="project" value="TreeGrafter"/>
</dbReference>
<evidence type="ECO:0000256" key="9">
    <source>
        <dbReference type="SAM" id="MobiDB-lite"/>
    </source>
</evidence>
<dbReference type="GO" id="GO:0005801">
    <property type="term" value="C:cis-Golgi network"/>
    <property type="evidence" value="ECO:0007669"/>
    <property type="project" value="InterPro"/>
</dbReference>
<accession>A0A5E8B6D7</accession>
<dbReference type="GeneID" id="43580036"/>
<evidence type="ECO:0000256" key="2">
    <source>
        <dbReference type="ARBA" id="ARBA00009936"/>
    </source>
</evidence>
<proteinExistence type="inferred from homology"/>
<evidence type="ECO:0000256" key="3">
    <source>
        <dbReference type="ARBA" id="ARBA00020976"/>
    </source>
</evidence>
<dbReference type="Pfam" id="PF04136">
    <property type="entry name" value="COG3_N"/>
    <property type="match status" value="1"/>
</dbReference>
<dbReference type="InterPro" id="IPR007265">
    <property type="entry name" value="COG_su3"/>
</dbReference>
<dbReference type="GO" id="GO:0007030">
    <property type="term" value="P:Golgi organization"/>
    <property type="evidence" value="ECO:0007669"/>
    <property type="project" value="TreeGrafter"/>
</dbReference>
<keyword evidence="7" id="KW-0472">Membrane</keyword>
<dbReference type="GO" id="GO:0006914">
    <property type="term" value="P:autophagy"/>
    <property type="evidence" value="ECO:0007669"/>
    <property type="project" value="TreeGrafter"/>
</dbReference>
<dbReference type="InterPro" id="IPR048320">
    <property type="entry name" value="COG3_N"/>
</dbReference>
<evidence type="ECO:0000313" key="12">
    <source>
        <dbReference type="EMBL" id="VVT46437.1"/>
    </source>
</evidence>
<evidence type="ECO:0000256" key="6">
    <source>
        <dbReference type="ARBA" id="ARBA00023034"/>
    </source>
</evidence>
<dbReference type="AlphaFoldDB" id="A0A5E8B6D7"/>
<dbReference type="RefSeq" id="XP_031851827.1">
    <property type="nucleotide sequence ID" value="XM_031995936.1"/>
</dbReference>
<keyword evidence="6" id="KW-0333">Golgi apparatus</keyword>
<keyword evidence="5" id="KW-0653">Protein transport</keyword>
<comment type="similarity">
    <text evidence="2">Belongs to the COG3 family.</text>
</comment>
<evidence type="ECO:0000256" key="4">
    <source>
        <dbReference type="ARBA" id="ARBA00022448"/>
    </source>
</evidence>
<dbReference type="GO" id="GO:0032258">
    <property type="term" value="P:cytoplasm to vacuole targeting by the Cvt pathway"/>
    <property type="evidence" value="ECO:0007669"/>
    <property type="project" value="TreeGrafter"/>
</dbReference>
<feature type="domain" description="Conserved oligomeric Golgi complex subunit 3 N-terminal" evidence="10">
    <location>
        <begin position="153"/>
        <end position="295"/>
    </location>
</feature>
<evidence type="ECO:0000259" key="11">
    <source>
        <dbReference type="Pfam" id="PF20671"/>
    </source>
</evidence>
<dbReference type="OrthoDB" id="296793at2759"/>
<dbReference type="GO" id="GO:0000139">
    <property type="term" value="C:Golgi membrane"/>
    <property type="evidence" value="ECO:0007669"/>
    <property type="project" value="UniProtKB-SubCell"/>
</dbReference>
<dbReference type="GO" id="GO:0017119">
    <property type="term" value="C:Golgi transport complex"/>
    <property type="evidence" value="ECO:0007669"/>
    <property type="project" value="TreeGrafter"/>
</dbReference>
<dbReference type="EMBL" id="CABVLU010000001">
    <property type="protein sequence ID" value="VVT46437.1"/>
    <property type="molecule type" value="Genomic_DNA"/>
</dbReference>
<evidence type="ECO:0000313" key="13">
    <source>
        <dbReference type="Proteomes" id="UP000398389"/>
    </source>
</evidence>
<gene>
    <name evidence="12" type="ORF">SAPINGB_P001213</name>
</gene>
<evidence type="ECO:0000256" key="5">
    <source>
        <dbReference type="ARBA" id="ARBA00022927"/>
    </source>
</evidence>
<dbReference type="Pfam" id="PF20671">
    <property type="entry name" value="COG3_C"/>
    <property type="match status" value="1"/>
</dbReference>
<feature type="region of interest" description="Disordered" evidence="9">
    <location>
        <begin position="1"/>
        <end position="73"/>
    </location>
</feature>
<feature type="domain" description="Conserved oligomeric Golgi complex subunit 3 C-terminal" evidence="11">
    <location>
        <begin position="317"/>
        <end position="660"/>
    </location>
</feature>
<keyword evidence="13" id="KW-1185">Reference proteome</keyword>
<evidence type="ECO:0000256" key="1">
    <source>
        <dbReference type="ARBA" id="ARBA00004395"/>
    </source>
</evidence>
<name>A0A5E8B6D7_9ASCO</name>